<evidence type="ECO:0000313" key="2">
    <source>
        <dbReference type="Proteomes" id="UP000029453"/>
    </source>
</evidence>
<protein>
    <submittedName>
        <fullName evidence="1">Adhesin</fullName>
    </submittedName>
</protein>
<dbReference type="EMBL" id="BALG01000217">
    <property type="protein sequence ID" value="GAC43432.1"/>
    <property type="molecule type" value="Genomic_DNA"/>
</dbReference>
<reference evidence="1 2" key="1">
    <citation type="submission" date="2012-10" db="EMBL/GenBank/DDBJ databases">
        <title>Draft Genome Sequence of Paenibacillus popilliae ATCC 14706T.</title>
        <authorList>
            <person name="Iiyama K."/>
            <person name="Mori K."/>
            <person name="Mon H."/>
            <person name="Chieda Y."/>
            <person name="Lee J.M."/>
            <person name="Kusakabe T."/>
            <person name="Tashiro K."/>
            <person name="Asano S."/>
            <person name="Yasunaga-Aoki C."/>
            <person name="Shimizu S."/>
        </authorList>
    </citation>
    <scope>NUCLEOTIDE SEQUENCE [LARGE SCALE GENOMIC DNA]</scope>
    <source>
        <strain evidence="1 2">ATCC 14706</strain>
    </source>
</reference>
<comment type="caution">
    <text evidence="1">The sequence shown here is derived from an EMBL/GenBank/DDBJ whole genome shotgun (WGS) entry which is preliminary data.</text>
</comment>
<dbReference type="RefSeq" id="WP_006287084.1">
    <property type="nucleotide sequence ID" value="NZ_BALG01000217.1"/>
</dbReference>
<keyword evidence="2" id="KW-1185">Reference proteome</keyword>
<accession>M9LBV8</accession>
<organism evidence="1 2">
    <name type="scientific">Paenibacillus popilliae ATCC 14706</name>
    <dbReference type="NCBI Taxonomy" id="1212764"/>
    <lineage>
        <taxon>Bacteria</taxon>
        <taxon>Bacillati</taxon>
        <taxon>Bacillota</taxon>
        <taxon>Bacilli</taxon>
        <taxon>Bacillales</taxon>
        <taxon>Paenibacillaceae</taxon>
        <taxon>Paenibacillus</taxon>
    </lineage>
</organism>
<proteinExistence type="predicted"/>
<name>M9LBV8_PAEPP</name>
<dbReference type="AlphaFoldDB" id="M9LBV8"/>
<dbReference type="Proteomes" id="UP000029453">
    <property type="component" value="Unassembled WGS sequence"/>
</dbReference>
<evidence type="ECO:0000313" key="1">
    <source>
        <dbReference type="EMBL" id="GAC43432.1"/>
    </source>
</evidence>
<gene>
    <name evidence="1" type="ORF">PPOP_2799</name>
</gene>
<sequence length="172" mass="19818">MQHVIKNDITQEQIDILRSMKGASSLNLYIDEVGEFALNLVIESPDRKISIKNIPNNASDGNEYPKLKIEHTTTLSPDYKLIYVGKNLEDILILKDMATWKNNDINWIVEVDIGIKLVFQQEEFLLLAQDSLAGFLKLFRLNKMTPVDKIVEDYWSMKTDKVDSLISEEMKI</sequence>
<dbReference type="OrthoDB" id="2601880at2"/>